<evidence type="ECO:0000313" key="2">
    <source>
        <dbReference type="EMBL" id="GAK58345.1"/>
    </source>
</evidence>
<evidence type="ECO:0000313" key="3">
    <source>
        <dbReference type="Proteomes" id="UP000030661"/>
    </source>
</evidence>
<proteinExistence type="predicted"/>
<dbReference type="CDD" id="cd00037">
    <property type="entry name" value="CLECT"/>
    <property type="match status" value="1"/>
</dbReference>
<dbReference type="EMBL" id="DF820467">
    <property type="protein sequence ID" value="GAK58345.1"/>
    <property type="molecule type" value="Genomic_DNA"/>
</dbReference>
<accession>A0A081C190</accession>
<dbReference type="Proteomes" id="UP000030661">
    <property type="component" value="Unassembled WGS sequence"/>
</dbReference>
<reference evidence="2" key="1">
    <citation type="journal article" date="2015" name="PeerJ">
        <title>First genomic representation of candidate bacterial phylum KSB3 points to enhanced environmental sensing as a trigger of wastewater bulking.</title>
        <authorList>
            <person name="Sekiguchi Y."/>
            <person name="Ohashi A."/>
            <person name="Parks D.H."/>
            <person name="Yamauchi T."/>
            <person name="Tyson G.W."/>
            <person name="Hugenholtz P."/>
        </authorList>
    </citation>
    <scope>NUCLEOTIDE SEQUENCE [LARGE SCALE GENOMIC DNA]</scope>
</reference>
<dbReference type="InterPro" id="IPR050111">
    <property type="entry name" value="C-type_lectin/snaclec_domain"/>
</dbReference>
<dbReference type="PANTHER" id="PTHR22803">
    <property type="entry name" value="MANNOSE, PHOSPHOLIPASE, LECTIN RECEPTOR RELATED"/>
    <property type="match status" value="1"/>
</dbReference>
<dbReference type="STRING" id="1499967.U27_05319"/>
<dbReference type="HOGENOM" id="CLU_1977206_0_0_0"/>
<dbReference type="AlphaFoldDB" id="A0A081C190"/>
<dbReference type="InterPro" id="IPR016186">
    <property type="entry name" value="C-type_lectin-like/link_sf"/>
</dbReference>
<dbReference type="Gene3D" id="3.10.100.10">
    <property type="entry name" value="Mannose-Binding Protein A, subunit A"/>
    <property type="match status" value="1"/>
</dbReference>
<organism evidence="2">
    <name type="scientific">Vecturithrix granuli</name>
    <dbReference type="NCBI Taxonomy" id="1499967"/>
    <lineage>
        <taxon>Bacteria</taxon>
        <taxon>Candidatus Moduliflexota</taxon>
        <taxon>Candidatus Vecturitrichia</taxon>
        <taxon>Candidatus Vecturitrichales</taxon>
        <taxon>Candidatus Vecturitrichaceae</taxon>
        <taxon>Candidatus Vecturithrix</taxon>
    </lineage>
</organism>
<name>A0A081C190_VECG1</name>
<feature type="domain" description="C-type lectin" evidence="1">
    <location>
        <begin position="51"/>
        <end position="108"/>
    </location>
</feature>
<evidence type="ECO:0000259" key="1">
    <source>
        <dbReference type="PROSITE" id="PS50041"/>
    </source>
</evidence>
<keyword evidence="3" id="KW-1185">Reference proteome</keyword>
<gene>
    <name evidence="2" type="ORF">U27_05319</name>
</gene>
<sequence length="126" mass="14196">MRTRGLLRTDPAVEGGQPEHVGKIVIAKEWMKAEASPSSTCDDPNRISNPHNGHCYQKITTPMTWHAAKDYCESLGGYLATVTSQEERDFVYRHFKDAKHFLWIGGTDEADCFILKSGVVTKRRLS</sequence>
<dbReference type="InterPro" id="IPR001304">
    <property type="entry name" value="C-type_lectin-like"/>
</dbReference>
<dbReference type="Pfam" id="PF00059">
    <property type="entry name" value="Lectin_C"/>
    <property type="match status" value="1"/>
</dbReference>
<protein>
    <recommendedName>
        <fullName evidence="1">C-type lectin domain-containing protein</fullName>
    </recommendedName>
</protein>
<dbReference type="SUPFAM" id="SSF56436">
    <property type="entry name" value="C-type lectin-like"/>
    <property type="match status" value="1"/>
</dbReference>
<dbReference type="PROSITE" id="PS50041">
    <property type="entry name" value="C_TYPE_LECTIN_2"/>
    <property type="match status" value="1"/>
</dbReference>
<dbReference type="InterPro" id="IPR016187">
    <property type="entry name" value="CTDL_fold"/>
</dbReference>